<gene>
    <name evidence="1" type="ORF">TCMB3V08_LOCUS13605</name>
</gene>
<proteinExistence type="predicted"/>
<dbReference type="EMBL" id="OE209372">
    <property type="protein sequence ID" value="CAD7581072.1"/>
    <property type="molecule type" value="Genomic_DNA"/>
</dbReference>
<sequence length="73" mass="8533">MRLAPPRTFQVILLAEVKLHQAAWNHHRYRLAADRVLSRKLACRLRAVSCFCRRVELKDSHYESLTVLMKAST</sequence>
<accession>A0A7R9JKN7</accession>
<dbReference type="AlphaFoldDB" id="A0A7R9JKN7"/>
<evidence type="ECO:0000313" key="1">
    <source>
        <dbReference type="EMBL" id="CAD7581072.1"/>
    </source>
</evidence>
<name>A0A7R9JKN7_TIMCA</name>
<organism evidence="1">
    <name type="scientific">Timema californicum</name>
    <name type="common">California timema</name>
    <name type="synonym">Walking stick</name>
    <dbReference type="NCBI Taxonomy" id="61474"/>
    <lineage>
        <taxon>Eukaryota</taxon>
        <taxon>Metazoa</taxon>
        <taxon>Ecdysozoa</taxon>
        <taxon>Arthropoda</taxon>
        <taxon>Hexapoda</taxon>
        <taxon>Insecta</taxon>
        <taxon>Pterygota</taxon>
        <taxon>Neoptera</taxon>
        <taxon>Polyneoptera</taxon>
        <taxon>Phasmatodea</taxon>
        <taxon>Timematodea</taxon>
        <taxon>Timematoidea</taxon>
        <taxon>Timematidae</taxon>
        <taxon>Timema</taxon>
    </lineage>
</organism>
<protein>
    <submittedName>
        <fullName evidence="1">(California timema) hypothetical protein</fullName>
    </submittedName>
</protein>
<reference evidence="1" key="1">
    <citation type="submission" date="2020-11" db="EMBL/GenBank/DDBJ databases">
        <authorList>
            <person name="Tran Van P."/>
        </authorList>
    </citation>
    <scope>NUCLEOTIDE SEQUENCE</scope>
</reference>